<sequence>MKKYIIMASVAALAIGLSSCSNFLDELPDNRTELNENNVGKILLSAYPTTAICEMGEMSSDNTDAYPNRFSSFNRLQEDLYKWADSAEQDQDSPHALWESCYMAISACNEVLKVIEDAGNPASLSAEKGEALVCRAYAHFLLANIFCNAYSSQASSDLGIPYMKTIETTVSPDYQRGTLEEVYQNIEKDLLEGLDLVTDIYAVPKYHFTKKAAQAFAARFYLYYVKSDKSNYTKVIDYATKVLGSNPATSVRDWKSLGALDINGSVQPNAYVDATNGANLLLVSAGSYWGYVHAPYGLGERYAHGPKVGNETCNSVGPWGSDYYMGVWSNSSALPTKIVVMKITQYKEVVDAVAGTINGHMINAAFTTDETLLCRAEAYAMKEMYPQAIADLNIWREAYTRSTTPLTTESINDFYGSMEYYTPTESTVKKKLNPDFTITNETQENVIHCILHARRLTTLHEGLRWQDIKRYGITIYRRLMNDNGTITVTDKLEPNDPRRAIQIPSDVISAGLKPNPRTK</sequence>
<reference evidence="16 17" key="3">
    <citation type="journal article" date="2019" name="Nat. Med.">
        <title>A library of human gut bacterial isolates paired with longitudinal multiomics data enables mechanistic microbiome research.</title>
        <authorList>
            <person name="Poyet M."/>
            <person name="Groussin M."/>
            <person name="Gibbons S.M."/>
            <person name="Avila-Pacheco J."/>
            <person name="Jiang X."/>
            <person name="Kearney S.M."/>
            <person name="Perrotta A.R."/>
            <person name="Berdy B."/>
            <person name="Zhao S."/>
            <person name="Lieberman T.D."/>
            <person name="Swanson P.K."/>
            <person name="Smith M."/>
            <person name="Roesemann S."/>
            <person name="Alexander J.E."/>
            <person name="Rich S.A."/>
            <person name="Livny J."/>
            <person name="Vlamakis H."/>
            <person name="Clish C."/>
            <person name="Bullock K."/>
            <person name="Deik A."/>
            <person name="Scott J."/>
            <person name="Pierce K.A."/>
            <person name="Xavier R.J."/>
            <person name="Alm E.J."/>
        </authorList>
    </citation>
    <scope>NUCLEOTIDE SEQUENCE [LARGE SCALE GENOMIC DNA]</scope>
    <source>
        <strain evidence="7 16">BIOML-A160</strain>
        <strain evidence="8 17">BIOML-A162</strain>
        <strain evidence="6 19">BIOML-A165</strain>
        <strain evidence="5 18">BIOML-A188</strain>
    </source>
</reference>
<gene>
    <name evidence="3" type="ORF">BatF92_44950</name>
    <name evidence="10" type="ORF">DW780_27580</name>
    <name evidence="4" type="ORF">ERS852511_01488</name>
    <name evidence="7" type="ORF">GAN75_13570</name>
    <name evidence="8" type="ORF">GAN91_09775</name>
    <name evidence="6" type="ORF">GAN93_16260</name>
    <name evidence="5" type="ORF">GAO51_02575</name>
    <name evidence="12" type="ORF">KQP59_19170</name>
    <name evidence="11" type="ORF">KQP68_19515</name>
    <name evidence="13" type="ORF">KQP74_05960</name>
    <name evidence="9" type="ORF">PO127_27495</name>
</gene>
<dbReference type="Proteomes" id="UP001217776">
    <property type="component" value="Unassembled WGS sequence"/>
</dbReference>
<evidence type="ECO:0000313" key="18">
    <source>
        <dbReference type="Proteomes" id="UP000440614"/>
    </source>
</evidence>
<evidence type="ECO:0000313" key="8">
    <source>
        <dbReference type="EMBL" id="KAB4482896.1"/>
    </source>
</evidence>
<organism evidence="8 17">
    <name type="scientific">Bacteroides thetaiotaomicron</name>
    <dbReference type="NCBI Taxonomy" id="818"/>
    <lineage>
        <taxon>Bacteria</taxon>
        <taxon>Pseudomonadati</taxon>
        <taxon>Bacteroidota</taxon>
        <taxon>Bacteroidia</taxon>
        <taxon>Bacteroidales</taxon>
        <taxon>Bacteroidaceae</taxon>
        <taxon>Bacteroides</taxon>
    </lineage>
</organism>
<evidence type="ECO:0000313" key="4">
    <source>
        <dbReference type="EMBL" id="CUP21273.1"/>
    </source>
</evidence>
<dbReference type="EMBL" id="WCSB01000015">
    <property type="protein sequence ID" value="KAB4450501.1"/>
    <property type="molecule type" value="Genomic_DNA"/>
</dbReference>
<dbReference type="Proteomes" id="UP000436825">
    <property type="component" value="Unassembled WGS sequence"/>
</dbReference>
<dbReference type="EMBL" id="JAQNVG010000107">
    <property type="protein sequence ID" value="MDC2239490.1"/>
    <property type="molecule type" value="Genomic_DNA"/>
</dbReference>
<dbReference type="EMBL" id="QSJP01000045">
    <property type="protein sequence ID" value="RHD79333.1"/>
    <property type="molecule type" value="Genomic_DNA"/>
</dbReference>
<reference evidence="11 21" key="5">
    <citation type="submission" date="2021-06" db="EMBL/GenBank/DDBJ databases">
        <title>Interrogation of the integrated mobile genetic elements in gut-associated Bacteroides with a consensus prediction approach.</title>
        <authorList>
            <person name="Campbell D.E."/>
            <person name="Leigh J.R."/>
            <person name="Kim T."/>
            <person name="England W."/>
            <person name="Whitaker R.J."/>
            <person name="Degnan P.H."/>
        </authorList>
    </citation>
    <scope>NUCLEOTIDE SEQUENCE</scope>
    <source>
        <strain evidence="13">VPI-3443</strain>
        <strain evidence="12">VPI-BTDOT2</strain>
        <strain evidence="11 21">WAL8669</strain>
    </source>
</reference>
<evidence type="ECO:0000313" key="6">
    <source>
        <dbReference type="EMBL" id="KAB4450501.1"/>
    </source>
</evidence>
<dbReference type="EMBL" id="WCRW01000008">
    <property type="protein sequence ID" value="KAB4455273.1"/>
    <property type="molecule type" value="Genomic_DNA"/>
</dbReference>
<dbReference type="Proteomes" id="UP000460317">
    <property type="component" value="Unassembled WGS sequence"/>
</dbReference>
<dbReference type="Proteomes" id="UP000500882">
    <property type="component" value="Chromosome"/>
</dbReference>
<dbReference type="EMBL" id="WCSY01000002">
    <property type="protein sequence ID" value="KAB4315495.1"/>
    <property type="molecule type" value="Genomic_DNA"/>
</dbReference>
<evidence type="ECO:0000313" key="16">
    <source>
        <dbReference type="Proteomes" id="UP000436825"/>
    </source>
</evidence>
<dbReference type="Proteomes" id="UP001162960">
    <property type="component" value="Chromosome"/>
</dbReference>
<dbReference type="KEGG" id="btho:Btheta7330_05065"/>
<dbReference type="GO" id="GO:0009279">
    <property type="term" value="C:cell outer membrane"/>
    <property type="evidence" value="ECO:0007669"/>
    <property type="project" value="UniProtKB-SubCell"/>
</dbReference>
<dbReference type="OMA" id="HCILHAR"/>
<accession>A0A0N7IB34</accession>
<evidence type="ECO:0000256" key="1">
    <source>
        <dbReference type="SAM" id="SignalP"/>
    </source>
</evidence>
<evidence type="ECO:0000313" key="17">
    <source>
        <dbReference type="Proteomes" id="UP000436858"/>
    </source>
</evidence>
<dbReference type="GeneID" id="60924418"/>
<reference evidence="4 14" key="1">
    <citation type="submission" date="2015-09" db="EMBL/GenBank/DDBJ databases">
        <authorList>
            <consortium name="Pathogen Informatics"/>
        </authorList>
    </citation>
    <scope>NUCLEOTIDE SEQUENCE [LARGE SCALE GENOMIC DNA]</scope>
    <source>
        <strain evidence="4 14">2789STDY5834899</strain>
    </source>
</reference>
<dbReference type="Proteomes" id="UP000284785">
    <property type="component" value="Unassembled WGS sequence"/>
</dbReference>
<dbReference type="SUPFAM" id="SSF48452">
    <property type="entry name" value="TPR-like"/>
    <property type="match status" value="1"/>
</dbReference>
<reference evidence="3 20" key="4">
    <citation type="submission" date="2020-02" db="EMBL/GenBank/DDBJ databases">
        <title>Whole-genome sequencing and comparative analysis of the genomes of Bacteroides thetaiotaomicron and Escherichia coli isolated from a healthy resident in Vietnam.</title>
        <authorList>
            <person name="Mohsin M."/>
            <person name="Tanaka K."/>
            <person name="Kawahara R."/>
            <person name="Kondo S."/>
            <person name="Noguchi H."/>
            <person name="Motooka D."/>
            <person name="Nakamura S."/>
            <person name="Khong D.T."/>
            <person name="Nguyen T.N."/>
            <person name="Tran H.T."/>
            <person name="Yamamoto Y."/>
        </authorList>
    </citation>
    <scope>NUCLEOTIDE SEQUENCE [LARGE SCALE GENOMIC DNA]</scope>
    <source>
        <strain evidence="3 20">F9-2</strain>
    </source>
</reference>
<dbReference type="PROSITE" id="PS51257">
    <property type="entry name" value="PROKAR_LIPOPROTEIN"/>
    <property type="match status" value="1"/>
</dbReference>
<dbReference type="Proteomes" id="UP001156218">
    <property type="component" value="Chromosome"/>
</dbReference>
<dbReference type="DNASU" id="1075883"/>
<dbReference type="RefSeq" id="WP_008762846.1">
    <property type="nucleotide sequence ID" value="NZ_AP022660.1"/>
</dbReference>
<dbReference type="Gene3D" id="1.25.40.390">
    <property type="match status" value="1"/>
</dbReference>
<dbReference type="EMBL" id="CP083685">
    <property type="protein sequence ID" value="UYU92174.1"/>
    <property type="molecule type" value="Genomic_DNA"/>
</dbReference>
<evidence type="ECO:0000313" key="15">
    <source>
        <dbReference type="Proteomes" id="UP000284785"/>
    </source>
</evidence>
<dbReference type="Proteomes" id="UP001156216">
    <property type="component" value="Chromosome"/>
</dbReference>
<evidence type="ECO:0000313" key="12">
    <source>
        <dbReference type="EMBL" id="UYU70380.1"/>
    </source>
</evidence>
<evidence type="ECO:0000313" key="7">
    <source>
        <dbReference type="EMBL" id="KAB4455273.1"/>
    </source>
</evidence>
<dbReference type="InterPro" id="IPR033985">
    <property type="entry name" value="SusD-like_N"/>
</dbReference>
<reference evidence="9" key="6">
    <citation type="submission" date="2022-10" db="EMBL/GenBank/DDBJ databases">
        <title>Human gut microbiome strain richness.</title>
        <authorList>
            <person name="Chen-Liaw A."/>
        </authorList>
    </citation>
    <scope>NUCLEOTIDE SEQUENCE</scope>
    <source>
        <strain evidence="9">1001283st1_A3_1001283B150304_161114</strain>
    </source>
</reference>
<dbReference type="EMBL" id="CP083681">
    <property type="protein sequence ID" value="UYU70380.1"/>
    <property type="molecule type" value="Genomic_DNA"/>
</dbReference>
<evidence type="ECO:0000313" key="14">
    <source>
        <dbReference type="Proteomes" id="UP000095576"/>
    </source>
</evidence>
<reference evidence="10 15" key="2">
    <citation type="submission" date="2018-08" db="EMBL/GenBank/DDBJ databases">
        <title>A genome reference for cultivated species of the human gut microbiota.</title>
        <authorList>
            <person name="Zou Y."/>
            <person name="Xue W."/>
            <person name="Luo G."/>
        </authorList>
    </citation>
    <scope>NUCLEOTIDE SEQUENCE [LARGE SCALE GENOMIC DNA]</scope>
    <source>
        <strain evidence="10 15">AM30-26</strain>
    </source>
</reference>
<dbReference type="InterPro" id="IPR011990">
    <property type="entry name" value="TPR-like_helical_dom_sf"/>
</dbReference>
<dbReference type="Proteomes" id="UP000436858">
    <property type="component" value="Unassembled WGS sequence"/>
</dbReference>
<dbReference type="AlphaFoldDB" id="A0A0N7IB34"/>
<dbReference type="EMBL" id="WCRY01000008">
    <property type="protein sequence ID" value="KAB4482896.1"/>
    <property type="molecule type" value="Genomic_DNA"/>
</dbReference>
<proteinExistence type="predicted"/>
<evidence type="ECO:0000313" key="5">
    <source>
        <dbReference type="EMBL" id="KAB4315495.1"/>
    </source>
</evidence>
<evidence type="ECO:0000313" key="13">
    <source>
        <dbReference type="EMBL" id="UYU92174.1"/>
    </source>
</evidence>
<dbReference type="PATRIC" id="fig|818.23.peg.5216"/>
<feature type="domain" description="SusD-like N-terminal" evidence="2">
    <location>
        <begin position="23"/>
        <end position="222"/>
    </location>
</feature>
<feature type="chain" id="PRO_5002966462" evidence="1">
    <location>
        <begin position="24"/>
        <end position="519"/>
    </location>
</feature>
<evidence type="ECO:0000313" key="11">
    <source>
        <dbReference type="EMBL" id="UYU65740.1"/>
    </source>
</evidence>
<evidence type="ECO:0000313" key="20">
    <source>
        <dbReference type="Proteomes" id="UP000500882"/>
    </source>
</evidence>
<dbReference type="Pfam" id="PF14322">
    <property type="entry name" value="SusD-like_3"/>
    <property type="match status" value="1"/>
</dbReference>
<evidence type="ECO:0000313" key="10">
    <source>
        <dbReference type="EMBL" id="RHD79333.1"/>
    </source>
</evidence>
<dbReference type="Proteomes" id="UP000440614">
    <property type="component" value="Unassembled WGS sequence"/>
</dbReference>
<evidence type="ECO:0000259" key="2">
    <source>
        <dbReference type="Pfam" id="PF14322"/>
    </source>
</evidence>
<protein>
    <submittedName>
        <fullName evidence="4 8">SusD family</fullName>
    </submittedName>
</protein>
<dbReference type="EMBL" id="AP022660">
    <property type="protein sequence ID" value="BCA52553.1"/>
    <property type="molecule type" value="Genomic_DNA"/>
</dbReference>
<dbReference type="EMBL" id="CP083680">
    <property type="protein sequence ID" value="UYU65740.1"/>
    <property type="molecule type" value="Genomic_DNA"/>
</dbReference>
<evidence type="ECO:0000313" key="3">
    <source>
        <dbReference type="EMBL" id="BCA52553.1"/>
    </source>
</evidence>
<evidence type="ECO:0000313" key="19">
    <source>
        <dbReference type="Proteomes" id="UP000460317"/>
    </source>
</evidence>
<name>A0A0N7IB34_BACT4</name>
<keyword evidence="1" id="KW-0732">Signal</keyword>
<evidence type="ECO:0000313" key="9">
    <source>
        <dbReference type="EMBL" id="MDC2239490.1"/>
    </source>
</evidence>
<dbReference type="Proteomes" id="UP000095576">
    <property type="component" value="Unassembled WGS sequence"/>
</dbReference>
<accession>C6IJ94</accession>
<feature type="signal peptide" evidence="1">
    <location>
        <begin position="1"/>
        <end position="23"/>
    </location>
</feature>
<dbReference type="EMBL" id="CZAP01000003">
    <property type="protein sequence ID" value="CUP21273.1"/>
    <property type="molecule type" value="Genomic_DNA"/>
</dbReference>
<evidence type="ECO:0000313" key="21">
    <source>
        <dbReference type="Proteomes" id="UP001156218"/>
    </source>
</evidence>